<dbReference type="Gene3D" id="3.10.129.10">
    <property type="entry name" value="Hotdog Thioesterase"/>
    <property type="match status" value="1"/>
</dbReference>
<evidence type="ECO:0000313" key="1">
    <source>
        <dbReference type="EMBL" id="KAJ7190195.1"/>
    </source>
</evidence>
<accession>A0AAD6Y3Q3</accession>
<sequence length="197" mass="21225">MPSVPGHLTAVARILQRPIPDAYVARIAGNAPRGVKEMAVKWLNFYHAPPKCFAGTSARRTVVTEVSLHDNPLSDTRTLTMVSEIDVTEEILDTEDKLSYPFLITVIDECVSSAVATLDYAEGGPGISGVSLSLNTVFHNPAHLGSKLRLINTTLVAGAGLQSCRCEVWDLTCRRPVATAVYAGMLPSLPRSEPARL</sequence>
<dbReference type="CDD" id="cd03440">
    <property type="entry name" value="hot_dog"/>
    <property type="match status" value="1"/>
</dbReference>
<reference evidence="1" key="1">
    <citation type="submission" date="2023-03" db="EMBL/GenBank/DDBJ databases">
        <title>Massive genome expansion in bonnet fungi (Mycena s.s.) driven by repeated elements and novel gene families across ecological guilds.</title>
        <authorList>
            <consortium name="Lawrence Berkeley National Laboratory"/>
            <person name="Harder C.B."/>
            <person name="Miyauchi S."/>
            <person name="Viragh M."/>
            <person name="Kuo A."/>
            <person name="Thoen E."/>
            <person name="Andreopoulos B."/>
            <person name="Lu D."/>
            <person name="Skrede I."/>
            <person name="Drula E."/>
            <person name="Henrissat B."/>
            <person name="Morin E."/>
            <person name="Kohler A."/>
            <person name="Barry K."/>
            <person name="LaButti K."/>
            <person name="Morin E."/>
            <person name="Salamov A."/>
            <person name="Lipzen A."/>
            <person name="Mereny Z."/>
            <person name="Hegedus B."/>
            <person name="Baldrian P."/>
            <person name="Stursova M."/>
            <person name="Weitz H."/>
            <person name="Taylor A."/>
            <person name="Grigoriev I.V."/>
            <person name="Nagy L.G."/>
            <person name="Martin F."/>
            <person name="Kauserud H."/>
        </authorList>
    </citation>
    <scope>NUCLEOTIDE SEQUENCE</scope>
    <source>
        <strain evidence="1">9144</strain>
    </source>
</reference>
<evidence type="ECO:0000313" key="2">
    <source>
        <dbReference type="Proteomes" id="UP001219525"/>
    </source>
</evidence>
<dbReference type="AlphaFoldDB" id="A0AAD6Y3Q3"/>
<dbReference type="Proteomes" id="UP001219525">
    <property type="component" value="Unassembled WGS sequence"/>
</dbReference>
<keyword evidence="2" id="KW-1185">Reference proteome</keyword>
<dbReference type="InterPro" id="IPR029069">
    <property type="entry name" value="HotDog_dom_sf"/>
</dbReference>
<name>A0AAD6Y3Q3_9AGAR</name>
<organism evidence="1 2">
    <name type="scientific">Mycena pura</name>
    <dbReference type="NCBI Taxonomy" id="153505"/>
    <lineage>
        <taxon>Eukaryota</taxon>
        <taxon>Fungi</taxon>
        <taxon>Dikarya</taxon>
        <taxon>Basidiomycota</taxon>
        <taxon>Agaricomycotina</taxon>
        <taxon>Agaricomycetes</taxon>
        <taxon>Agaricomycetidae</taxon>
        <taxon>Agaricales</taxon>
        <taxon>Marasmiineae</taxon>
        <taxon>Mycenaceae</taxon>
        <taxon>Mycena</taxon>
    </lineage>
</organism>
<proteinExistence type="predicted"/>
<dbReference type="EMBL" id="JARJCW010000155">
    <property type="protein sequence ID" value="KAJ7190195.1"/>
    <property type="molecule type" value="Genomic_DNA"/>
</dbReference>
<gene>
    <name evidence="1" type="ORF">GGX14DRAFT_483690</name>
</gene>
<protein>
    <recommendedName>
        <fullName evidence="3">Thioesterase domain-containing protein</fullName>
    </recommendedName>
</protein>
<evidence type="ECO:0008006" key="3">
    <source>
        <dbReference type="Google" id="ProtNLM"/>
    </source>
</evidence>
<dbReference type="SUPFAM" id="SSF54637">
    <property type="entry name" value="Thioesterase/thiol ester dehydrase-isomerase"/>
    <property type="match status" value="1"/>
</dbReference>
<comment type="caution">
    <text evidence="1">The sequence shown here is derived from an EMBL/GenBank/DDBJ whole genome shotgun (WGS) entry which is preliminary data.</text>
</comment>